<accession>A0A428TDX2</accession>
<feature type="region of interest" description="Disordered" evidence="1">
    <location>
        <begin position="1"/>
        <end position="274"/>
    </location>
</feature>
<reference evidence="2 3" key="1">
    <citation type="submission" date="2017-06" db="EMBL/GenBank/DDBJ databases">
        <title>Comparative genomic analysis of Ambrosia Fusariam Clade fungi.</title>
        <authorList>
            <person name="Stajich J.E."/>
            <person name="Carrillo J."/>
            <person name="Kijimoto T."/>
            <person name="Eskalen A."/>
            <person name="O'Donnell K."/>
            <person name="Kasson M."/>
        </authorList>
    </citation>
    <scope>NUCLEOTIDE SEQUENCE [LARGE SCALE GENOMIC DNA]</scope>
    <source>
        <strain evidence="2 3">NRRL62579</strain>
    </source>
</reference>
<name>A0A428TDX2_9HYPO</name>
<dbReference type="Proteomes" id="UP000287144">
    <property type="component" value="Unassembled WGS sequence"/>
</dbReference>
<feature type="compositionally biased region" description="Low complexity" evidence="1">
    <location>
        <begin position="337"/>
        <end position="353"/>
    </location>
</feature>
<feature type="region of interest" description="Disordered" evidence="1">
    <location>
        <begin position="334"/>
        <end position="385"/>
    </location>
</feature>
<feature type="compositionally biased region" description="Acidic residues" evidence="1">
    <location>
        <begin position="193"/>
        <end position="233"/>
    </location>
</feature>
<proteinExistence type="predicted"/>
<dbReference type="STRING" id="1325735.A0A428TDX2"/>
<evidence type="ECO:0000313" key="2">
    <source>
        <dbReference type="EMBL" id="RSM00234.1"/>
    </source>
</evidence>
<feature type="compositionally biased region" description="Polar residues" evidence="1">
    <location>
        <begin position="357"/>
        <end position="371"/>
    </location>
</feature>
<evidence type="ECO:0000256" key="1">
    <source>
        <dbReference type="SAM" id="MobiDB-lite"/>
    </source>
</evidence>
<feature type="compositionally biased region" description="Polar residues" evidence="1">
    <location>
        <begin position="94"/>
        <end position="106"/>
    </location>
</feature>
<comment type="caution">
    <text evidence="2">The sequence shown here is derived from an EMBL/GenBank/DDBJ whole genome shotgun (WGS) entry which is preliminary data.</text>
</comment>
<dbReference type="InterPro" id="IPR031355">
    <property type="entry name" value="YBL010C/LAA2-like"/>
</dbReference>
<dbReference type="Pfam" id="PF17104">
    <property type="entry name" value="YBL010C_LAA2"/>
    <property type="match status" value="2"/>
</dbReference>
<keyword evidence="3" id="KW-1185">Reference proteome</keyword>
<organism evidence="2 3">
    <name type="scientific">Fusarium oligoseptatum</name>
    <dbReference type="NCBI Taxonomy" id="2604345"/>
    <lineage>
        <taxon>Eukaryota</taxon>
        <taxon>Fungi</taxon>
        <taxon>Dikarya</taxon>
        <taxon>Ascomycota</taxon>
        <taxon>Pezizomycotina</taxon>
        <taxon>Sordariomycetes</taxon>
        <taxon>Hypocreomycetidae</taxon>
        <taxon>Hypocreales</taxon>
        <taxon>Nectriaceae</taxon>
        <taxon>Fusarium</taxon>
        <taxon>Fusarium solani species complex</taxon>
    </lineage>
</organism>
<evidence type="ECO:0000313" key="3">
    <source>
        <dbReference type="Proteomes" id="UP000287144"/>
    </source>
</evidence>
<feature type="compositionally biased region" description="Polar residues" evidence="1">
    <location>
        <begin position="34"/>
        <end position="46"/>
    </location>
</feature>
<dbReference type="PANTHER" id="PTHR38698">
    <property type="entry name" value="EXPRESSED PROTEIN"/>
    <property type="match status" value="1"/>
</dbReference>
<sequence length="461" mass="50507">MTDAEKLEPPKVAPSEDPGARELAEESESEDQFTDAQSDAASSMLNSPVPKTRVERVDDQPSYGEVPGTPAYALREQDAQPDEIAIAPEETPSRDNSLTPEINAPTTIVEEAPGPRSRSHSIQYEERRRADASPDIVVDSDGQVREIQGESITGESAADKPSPESPDSPASQSKEEEPSEKPITVVAPVPAGESDDDEEEEEEEEDGDEDDFGDDFDDFEEGNEDDDFDDFEDGFQQAEDPAPAPSQGTLPQQPTLPFPIPDFDGLDPEGTHPFFFTPRSASLWSQLVAPPPLAPPDWIRSRTRRLFLVSLGVPVDLDEILPASKQKKLVLPSLNVRTTSPRNSSESRSVSRLRQGEGNNSSTSVDTQGKPSASKKRRGPPPQPELDLVAARHLCMTTDEALNGMTDQELKAHIAKLQGLEGAAKEALEYWQKRTDEKIGDREAFEGVIENLVKHARKVRK</sequence>
<dbReference type="PANTHER" id="PTHR38698:SF1">
    <property type="entry name" value="FUNGAL PROTEIN"/>
    <property type="match status" value="1"/>
</dbReference>
<protein>
    <submittedName>
        <fullName evidence="2">Uncharacterized protein</fullName>
    </submittedName>
</protein>
<dbReference type="AlphaFoldDB" id="A0A428TDX2"/>
<dbReference type="EMBL" id="NKCK01000096">
    <property type="protein sequence ID" value="RSM00234.1"/>
    <property type="molecule type" value="Genomic_DNA"/>
</dbReference>
<feature type="compositionally biased region" description="Basic and acidic residues" evidence="1">
    <location>
        <begin position="123"/>
        <end position="132"/>
    </location>
</feature>
<gene>
    <name evidence="2" type="ORF">CEP52_009286</name>
</gene>